<name>A0A4Y2W266_ARAVE</name>
<reference evidence="1 2" key="1">
    <citation type="journal article" date="2019" name="Sci. Rep.">
        <title>Orb-weaving spider Araneus ventricosus genome elucidates the spidroin gene catalogue.</title>
        <authorList>
            <person name="Kono N."/>
            <person name="Nakamura H."/>
            <person name="Ohtoshi R."/>
            <person name="Moran D.A.P."/>
            <person name="Shinohara A."/>
            <person name="Yoshida Y."/>
            <person name="Fujiwara M."/>
            <person name="Mori M."/>
            <person name="Tomita M."/>
            <person name="Arakawa K."/>
        </authorList>
    </citation>
    <scope>NUCLEOTIDE SEQUENCE [LARGE SCALE GENOMIC DNA]</scope>
</reference>
<comment type="caution">
    <text evidence="1">The sequence shown here is derived from an EMBL/GenBank/DDBJ whole genome shotgun (WGS) entry which is preliminary data.</text>
</comment>
<organism evidence="1 2">
    <name type="scientific">Araneus ventricosus</name>
    <name type="common">Orbweaver spider</name>
    <name type="synonym">Epeira ventricosa</name>
    <dbReference type="NCBI Taxonomy" id="182803"/>
    <lineage>
        <taxon>Eukaryota</taxon>
        <taxon>Metazoa</taxon>
        <taxon>Ecdysozoa</taxon>
        <taxon>Arthropoda</taxon>
        <taxon>Chelicerata</taxon>
        <taxon>Arachnida</taxon>
        <taxon>Araneae</taxon>
        <taxon>Araneomorphae</taxon>
        <taxon>Entelegynae</taxon>
        <taxon>Araneoidea</taxon>
        <taxon>Araneidae</taxon>
        <taxon>Araneus</taxon>
    </lineage>
</organism>
<proteinExistence type="predicted"/>
<evidence type="ECO:0000313" key="1">
    <source>
        <dbReference type="EMBL" id="GBO31072.1"/>
    </source>
</evidence>
<dbReference type="AlphaFoldDB" id="A0A4Y2W266"/>
<dbReference type="EMBL" id="BGPR01054281">
    <property type="protein sequence ID" value="GBO31072.1"/>
    <property type="molecule type" value="Genomic_DNA"/>
</dbReference>
<accession>A0A4Y2W266</accession>
<gene>
    <name evidence="1" type="ORF">AVEN_185382_1</name>
</gene>
<keyword evidence="2" id="KW-1185">Reference proteome</keyword>
<evidence type="ECO:0000313" key="2">
    <source>
        <dbReference type="Proteomes" id="UP000499080"/>
    </source>
</evidence>
<protein>
    <submittedName>
        <fullName evidence="1">Uncharacterized protein</fullName>
    </submittedName>
</protein>
<dbReference type="Proteomes" id="UP000499080">
    <property type="component" value="Unassembled WGS sequence"/>
</dbReference>
<sequence length="97" mass="10754">MTGGCLFQTTTDIKGVGLLYSCDSFVSRSSSELEFARRGEQSPGQGSIICCKEDECNEIDLKFSPDYYLSTTVEYPVQKFSRRRGLPPVPPLLLCCS</sequence>